<evidence type="ECO:0000313" key="6">
    <source>
        <dbReference type="Proteomes" id="UP000186406"/>
    </source>
</evidence>
<proteinExistence type="predicted"/>
<feature type="signal peptide" evidence="3">
    <location>
        <begin position="1"/>
        <end position="19"/>
    </location>
</feature>
<dbReference type="AlphaFoldDB" id="A0A1M7ZFL0"/>
<dbReference type="Pfam" id="PF00657">
    <property type="entry name" value="Lipase_GDSL"/>
    <property type="match status" value="1"/>
</dbReference>
<sequence>MRSILLAASLALLSTTAMAQTAGPTYTSVWDLGDSLSDTGRTYARTKYLSGLKDGAGNAWEQVKSLFGGSANLSQDSITQPVGNLYYQGRFSNGRVWVEYLNSMNGLTYNADHNLAWGGAVTGTATDSKIYLVIQHLEQQVGQFTDKVKGTEKCFIFCVGDKALSTSEYGDHPLVTLWIGGNNFRQVIEDTSFNDSLRTFISSNTTSIRTYLNKKGDDTAFTDFLNTMYTGTTLGGKLLVEKTDIVKNVPDDLRKINSAIAGRNDIASQGVTYYVPTIADVSTTPKMLLQDADTRFVLSSAVKDTNRSLKEALYDLSDEFSKANSKTRLVIVDTAALLDEVTADPQAFGFVYSNKNCVDSETGKYTNGCSADNVGDYLYWDQFHPTTKAHEMVAVYAQTTDWLEYGATVNLTQPYVANIEIRNQTFSGVINGTGSMIKKGEAELTLAGLNSYSGGTRIDNGTIRITTDENLGARSGVLTMQGGGIATGVTMAMTRNVVVNKSVSIDSPYGGSNFGGTFTVDSGAVMTLRDNTISGTGDILKNGAGTLDIRSAVTDARTLTQVDSGLLKINAAGNYVTQQLVVNSGASLGGSGTIVGTVVNNGQLVPGNSIGTLTIVGDLIQGDSGVYGLEVDTARSDNLVVTGNIVLDGTVNIITDPTDKLDGQTFTIARSEGSVSGEYDEVTDLSPFLFETLHYDPNSISVSFTRDFTAPATTANEAAVGAYLNGIYLPIDQGDLDNVFYALDNTVTAAAGAKALQLLSGETLGNGMTADALQRGQFTRALEDRIAGRRFGIGQSAVTAATTVQATGGAASGLAGAVQAADAPDSRSVFTGVSTWARVLGGPAFVRGTGAFDMTSVGVLVGVDKSFGDSLIGMSLAYGNFNADGNDGSSTSADTYGVSLYGSLQNGQWFADGTLSYNYADYSTERQITFGTLSRTAIGSPIGNDLSASVKAGAHLSFSQIMVEPSLGFDWYRIDRGSFSESSAGSAGLSVRSQTMDLYMPSVGARLATRFEAGAFTITPEIAARYYYNFGDTDAKTQASLIGAPAGSFEVESAGIGRNIGVLSAGIAAETAQNLRLTGQYELAVSGSSTAHTFSAGFKYTW</sequence>
<dbReference type="PANTHER" id="PTHR45648:SF22">
    <property type="entry name" value="GDSL LIPASE_ACYLHYDROLASE FAMILY PROTEIN (AFU_ORTHOLOGUE AFUA_4G14700)"/>
    <property type="match status" value="1"/>
</dbReference>
<name>A0A1M7ZFL0_9HYPH</name>
<keyword evidence="1 3" id="KW-0732">Signal</keyword>
<evidence type="ECO:0000256" key="3">
    <source>
        <dbReference type="SAM" id="SignalP"/>
    </source>
</evidence>
<dbReference type="EMBL" id="FRXO01000002">
    <property type="protein sequence ID" value="SHO63456.1"/>
    <property type="molecule type" value="Genomic_DNA"/>
</dbReference>
<dbReference type="InterPro" id="IPR036514">
    <property type="entry name" value="SGNH_hydro_sf"/>
</dbReference>
<keyword evidence="2" id="KW-0378">Hydrolase</keyword>
<dbReference type="Gene3D" id="3.40.50.1110">
    <property type="entry name" value="SGNH hydrolase"/>
    <property type="match status" value="1"/>
</dbReference>
<dbReference type="STRING" id="1123029.SAMN02745172_01391"/>
<protein>
    <submittedName>
        <fullName evidence="5">Autotransporter-associated beta strand repeat-containing protein</fullName>
    </submittedName>
</protein>
<keyword evidence="6" id="KW-1185">Reference proteome</keyword>
<accession>A0A1M7ZFL0</accession>
<dbReference type="PROSITE" id="PS51208">
    <property type="entry name" value="AUTOTRANSPORTER"/>
    <property type="match status" value="1"/>
</dbReference>
<dbReference type="CDD" id="cd01846">
    <property type="entry name" value="fatty_acyltransferase_like"/>
    <property type="match status" value="1"/>
</dbReference>
<gene>
    <name evidence="5" type="ORF">SAMN02745172_01391</name>
</gene>
<evidence type="ECO:0000256" key="1">
    <source>
        <dbReference type="ARBA" id="ARBA00022729"/>
    </source>
</evidence>
<dbReference type="InterPro" id="IPR005546">
    <property type="entry name" value="Autotransporte_beta"/>
</dbReference>
<dbReference type="InterPro" id="IPR001087">
    <property type="entry name" value="GDSL"/>
</dbReference>
<evidence type="ECO:0000256" key="2">
    <source>
        <dbReference type="ARBA" id="ARBA00022801"/>
    </source>
</evidence>
<dbReference type="RefSeq" id="WP_084564168.1">
    <property type="nucleotide sequence ID" value="NZ_FRXO01000002.1"/>
</dbReference>
<feature type="domain" description="Autotransporter" evidence="4">
    <location>
        <begin position="828"/>
        <end position="1102"/>
    </location>
</feature>
<dbReference type="Proteomes" id="UP000186406">
    <property type="component" value="Unassembled WGS sequence"/>
</dbReference>
<dbReference type="InterPro" id="IPR051058">
    <property type="entry name" value="GDSL_Est/Lipase"/>
</dbReference>
<dbReference type="PANTHER" id="PTHR45648">
    <property type="entry name" value="GDSL LIPASE/ACYLHYDROLASE FAMILY PROTEIN (AFU_ORTHOLOGUE AFUA_4G14700)"/>
    <property type="match status" value="1"/>
</dbReference>
<dbReference type="Pfam" id="PF03797">
    <property type="entry name" value="Autotransporter"/>
    <property type="match status" value="1"/>
</dbReference>
<organism evidence="5 6">
    <name type="scientific">Pseudoxanthobacter soli DSM 19599</name>
    <dbReference type="NCBI Taxonomy" id="1123029"/>
    <lineage>
        <taxon>Bacteria</taxon>
        <taxon>Pseudomonadati</taxon>
        <taxon>Pseudomonadota</taxon>
        <taxon>Alphaproteobacteria</taxon>
        <taxon>Hyphomicrobiales</taxon>
        <taxon>Segnochrobactraceae</taxon>
        <taxon>Pseudoxanthobacter</taxon>
    </lineage>
</organism>
<reference evidence="5 6" key="1">
    <citation type="submission" date="2016-12" db="EMBL/GenBank/DDBJ databases">
        <authorList>
            <person name="Song W.-J."/>
            <person name="Kurnit D.M."/>
        </authorList>
    </citation>
    <scope>NUCLEOTIDE SEQUENCE [LARGE SCALE GENOMIC DNA]</scope>
    <source>
        <strain evidence="5 6">DSM 19599</strain>
    </source>
</reference>
<evidence type="ECO:0000259" key="4">
    <source>
        <dbReference type="PROSITE" id="PS51208"/>
    </source>
</evidence>
<dbReference type="InterPro" id="IPR013425">
    <property type="entry name" value="Autotrns_rpt"/>
</dbReference>
<evidence type="ECO:0000313" key="5">
    <source>
        <dbReference type="EMBL" id="SHO63456.1"/>
    </source>
</evidence>
<dbReference type="SUPFAM" id="SSF103515">
    <property type="entry name" value="Autotransporter"/>
    <property type="match status" value="1"/>
</dbReference>
<dbReference type="SUPFAM" id="SSF51126">
    <property type="entry name" value="Pectin lyase-like"/>
    <property type="match status" value="1"/>
</dbReference>
<dbReference type="InterPro" id="IPR011050">
    <property type="entry name" value="Pectin_lyase_fold/virulence"/>
</dbReference>
<dbReference type="Pfam" id="PF12951">
    <property type="entry name" value="PATR"/>
    <property type="match status" value="1"/>
</dbReference>
<dbReference type="NCBIfam" id="TIGR02601">
    <property type="entry name" value="autotrns_rpt"/>
    <property type="match status" value="1"/>
</dbReference>
<dbReference type="SMART" id="SM00869">
    <property type="entry name" value="Autotransporter"/>
    <property type="match status" value="1"/>
</dbReference>
<dbReference type="Gene3D" id="2.40.128.130">
    <property type="entry name" value="Autotransporter beta-domain"/>
    <property type="match status" value="1"/>
</dbReference>
<dbReference type="OrthoDB" id="5292073at2"/>
<dbReference type="InterPro" id="IPR036709">
    <property type="entry name" value="Autotransporte_beta_dom_sf"/>
</dbReference>
<feature type="chain" id="PRO_5009929989" evidence="3">
    <location>
        <begin position="20"/>
        <end position="1102"/>
    </location>
</feature>
<dbReference type="GO" id="GO:0016788">
    <property type="term" value="F:hydrolase activity, acting on ester bonds"/>
    <property type="evidence" value="ECO:0007669"/>
    <property type="project" value="InterPro"/>
</dbReference>